<comment type="caution">
    <text evidence="1">The sequence shown here is derived from an EMBL/GenBank/DDBJ whole genome shotgun (WGS) entry which is preliminary data.</text>
</comment>
<organism evidence="1 2">
    <name type="scientific">Candidatus Methanomarinus sp</name>
    <dbReference type="NCBI Taxonomy" id="3386244"/>
    <lineage>
        <taxon>Archaea</taxon>
        <taxon>Methanobacteriati</taxon>
        <taxon>Methanobacteriota</taxon>
        <taxon>Stenosarchaea group</taxon>
        <taxon>Methanomicrobia</taxon>
        <taxon>Methanosarcinales</taxon>
        <taxon>ANME-2 cluster</taxon>
        <taxon>Candidatus Methanocomedenaceae</taxon>
        <taxon>Candidatus Methanomarinus</taxon>
    </lineage>
</organism>
<protein>
    <submittedName>
        <fullName evidence="1">Ferredoxin</fullName>
    </submittedName>
</protein>
<dbReference type="Proteomes" id="UP000315423">
    <property type="component" value="Unassembled WGS sequence"/>
</dbReference>
<proteinExistence type="predicted"/>
<dbReference type="EMBL" id="QYBA01000142">
    <property type="protein sequence ID" value="TKY91711.1"/>
    <property type="molecule type" value="Genomic_DNA"/>
</dbReference>
<name>A0AC61SAQ1_9EURY</name>
<gene>
    <name evidence="1" type="ORF">C5S46_04370</name>
</gene>
<feature type="non-terminal residue" evidence="1">
    <location>
        <position position="1"/>
    </location>
</feature>
<accession>A0AC61SAQ1</accession>
<reference evidence="1" key="1">
    <citation type="submission" date="2018-09" db="EMBL/GenBank/DDBJ databases">
        <title>A genomic encyclopedia of anaerobic methanotrophic archaea.</title>
        <authorList>
            <person name="Skennerton C.T."/>
            <person name="Chadwick G.L."/>
            <person name="Laso-Perez R."/>
            <person name="Leu A.O."/>
            <person name="Speth D.R."/>
            <person name="Yu H."/>
            <person name="Morgan-Lang C."/>
            <person name="Hatzenpichler R."/>
            <person name="Goudeau D."/>
            <person name="Malmstrom R."/>
            <person name="Woyke T."/>
            <person name="Hallam S."/>
            <person name="Tyson G.W."/>
            <person name="Wegener G."/>
            <person name="Boetius A."/>
            <person name="Orphan V.J."/>
        </authorList>
    </citation>
    <scope>NUCLEOTIDE SEQUENCE</scope>
    <source>
        <strain evidence="1">CONS3730D10UFb2</strain>
    </source>
</reference>
<evidence type="ECO:0000313" key="2">
    <source>
        <dbReference type="Proteomes" id="UP000315423"/>
    </source>
</evidence>
<sequence length="34" mass="3856">TIRDNVCYPSRPDDCKLCMLCKAVCPQKAIEIEV</sequence>
<evidence type="ECO:0000313" key="1">
    <source>
        <dbReference type="EMBL" id="TKY91711.1"/>
    </source>
</evidence>